<dbReference type="Proteomes" id="UP000824093">
    <property type="component" value="Unassembled WGS sequence"/>
</dbReference>
<name>A0A9D1S9K9_9FIRM</name>
<dbReference type="Gene3D" id="3.40.630.40">
    <property type="entry name" value="Zn-dependent exopeptidases"/>
    <property type="match status" value="1"/>
</dbReference>
<protein>
    <submittedName>
        <fullName evidence="4">N-acetylmuramoyl-L-alanine amidase</fullName>
    </submittedName>
</protein>
<dbReference type="InterPro" id="IPR050695">
    <property type="entry name" value="N-acetylmuramoyl_amidase_3"/>
</dbReference>
<dbReference type="GO" id="GO:0030288">
    <property type="term" value="C:outer membrane-bounded periplasmic space"/>
    <property type="evidence" value="ECO:0007669"/>
    <property type="project" value="TreeGrafter"/>
</dbReference>
<keyword evidence="1" id="KW-0378">Hydrolase</keyword>
<feature type="domain" description="MurNAc-LAA" evidence="3">
    <location>
        <begin position="90"/>
        <end position="227"/>
    </location>
</feature>
<comment type="caution">
    <text evidence="4">The sequence shown here is derived from an EMBL/GenBank/DDBJ whole genome shotgun (WGS) entry which is preliminary data.</text>
</comment>
<gene>
    <name evidence="4" type="ORF">IAB70_05195</name>
</gene>
<feature type="compositionally biased region" description="Acidic residues" evidence="2">
    <location>
        <begin position="805"/>
        <end position="814"/>
    </location>
</feature>
<accession>A0A9D1S9K9</accession>
<feature type="compositionally biased region" description="Basic and acidic residues" evidence="2">
    <location>
        <begin position="785"/>
        <end position="804"/>
    </location>
</feature>
<dbReference type="GO" id="GO:0009253">
    <property type="term" value="P:peptidoglycan catabolic process"/>
    <property type="evidence" value="ECO:0007669"/>
    <property type="project" value="InterPro"/>
</dbReference>
<organism evidence="4 5">
    <name type="scientific">Candidatus Merdicola faecigallinarum</name>
    <dbReference type="NCBI Taxonomy" id="2840862"/>
    <lineage>
        <taxon>Bacteria</taxon>
        <taxon>Bacillati</taxon>
        <taxon>Bacillota</taxon>
        <taxon>Clostridia</taxon>
        <taxon>Candidatus Merdicola</taxon>
    </lineage>
</organism>
<dbReference type="PANTHER" id="PTHR30404:SF0">
    <property type="entry name" value="N-ACETYLMURAMOYL-L-ALANINE AMIDASE AMIC"/>
    <property type="match status" value="1"/>
</dbReference>
<reference evidence="4" key="2">
    <citation type="journal article" date="2021" name="PeerJ">
        <title>Extensive microbial diversity within the chicken gut microbiome revealed by metagenomics and culture.</title>
        <authorList>
            <person name="Gilroy R."/>
            <person name="Ravi A."/>
            <person name="Getino M."/>
            <person name="Pursley I."/>
            <person name="Horton D.L."/>
            <person name="Alikhan N.F."/>
            <person name="Baker D."/>
            <person name="Gharbi K."/>
            <person name="Hall N."/>
            <person name="Watson M."/>
            <person name="Adriaenssens E.M."/>
            <person name="Foster-Nyarko E."/>
            <person name="Jarju S."/>
            <person name="Secka A."/>
            <person name="Antonio M."/>
            <person name="Oren A."/>
            <person name="Chaudhuri R.R."/>
            <person name="La Ragione R."/>
            <person name="Hildebrand F."/>
            <person name="Pallen M.J."/>
        </authorList>
    </citation>
    <scope>NUCLEOTIDE SEQUENCE</scope>
    <source>
        <strain evidence="4">CHK195-15760</strain>
    </source>
</reference>
<dbReference type="SUPFAM" id="SSF53187">
    <property type="entry name" value="Zn-dependent exopeptidases"/>
    <property type="match status" value="1"/>
</dbReference>
<dbReference type="GO" id="GO:0008745">
    <property type="term" value="F:N-acetylmuramoyl-L-alanine amidase activity"/>
    <property type="evidence" value="ECO:0007669"/>
    <property type="project" value="InterPro"/>
</dbReference>
<dbReference type="CDD" id="cd02696">
    <property type="entry name" value="MurNAc-LAA"/>
    <property type="match status" value="1"/>
</dbReference>
<feature type="region of interest" description="Disordered" evidence="2">
    <location>
        <begin position="785"/>
        <end position="814"/>
    </location>
</feature>
<evidence type="ECO:0000313" key="4">
    <source>
        <dbReference type="EMBL" id="HIU51996.1"/>
    </source>
</evidence>
<dbReference type="Pfam" id="PF01520">
    <property type="entry name" value="Amidase_3"/>
    <property type="match status" value="1"/>
</dbReference>
<evidence type="ECO:0000256" key="2">
    <source>
        <dbReference type="SAM" id="MobiDB-lite"/>
    </source>
</evidence>
<reference evidence="4" key="1">
    <citation type="submission" date="2020-10" db="EMBL/GenBank/DDBJ databases">
        <authorList>
            <person name="Gilroy R."/>
        </authorList>
    </citation>
    <scope>NUCLEOTIDE SEQUENCE</scope>
    <source>
        <strain evidence="4">CHK195-15760</strain>
    </source>
</reference>
<evidence type="ECO:0000256" key="1">
    <source>
        <dbReference type="ARBA" id="ARBA00022801"/>
    </source>
</evidence>
<evidence type="ECO:0000313" key="5">
    <source>
        <dbReference type="Proteomes" id="UP000824093"/>
    </source>
</evidence>
<proteinExistence type="predicted"/>
<dbReference type="PANTHER" id="PTHR30404">
    <property type="entry name" value="N-ACETYLMURAMOYL-L-ALANINE AMIDASE"/>
    <property type="match status" value="1"/>
</dbReference>
<evidence type="ECO:0000259" key="3">
    <source>
        <dbReference type="SMART" id="SM00646"/>
    </source>
</evidence>
<dbReference type="AlphaFoldDB" id="A0A9D1S9K9"/>
<dbReference type="EMBL" id="DVNH01000039">
    <property type="protein sequence ID" value="HIU51996.1"/>
    <property type="molecule type" value="Genomic_DNA"/>
</dbReference>
<dbReference type="SMART" id="SM00646">
    <property type="entry name" value="Ami_3"/>
    <property type="match status" value="1"/>
</dbReference>
<sequence length="814" mass="92080">MKKKLLLIGIILFFISILCAVHSYASDDIIVVLDPGHGGYDSGAVAGGIQEKDVNWKIANRVKEILDQAPGITGILTRGENECPSLEERALVAKRNHANLVVSFHINSSNSNFGVRGAETYVTGNMNSPRFYQASSKLASSVLANLRSMGIPSYSISPKIRYTEENRYYSDGALCDYYGIIRNPMYYGIPSVLIEHCFINNVADRESFLRNDAQIYQMAEQDARAIIENKDLFYINKEDNNVNAGLQQLQILTKEQYLTGNAIVVEWINGMQTVPSVLPTIKLKSTDGTVEMNCYVRQVYGNEYYFDLAIKDIDKSKKYVIMIESNDKNMIPKNHTIRLNLGNDRRFGNTINRNFEIENNQIKITERKYEGNINTDLKDLRKGIGTNGATYLTGEIVVVEWINGVSNVPITKPKISIKSTDGQIELEAYAKATGTNTYYFDRYIEGIDASKEYELIVESVDPANISKKKQKVVDFTGNLSNKNLGRYQDRKIVLKGNKIIFESYQYEGNMNTDLKELTKGEGANGAAYLSGEIVVVEWINGVSNVPTMKPKIALRSIDGEVELEVFVKATGTNTYYFDRYIEGIDTTKEYELIAESIDPSNISKKKVKVVDYNRFSENKVIGVYHKQEITLKKNKIFFREYQYEGEMNTDLKELTKGNGANGATYLSGEIVVVEWINGISNVPTMKPRIALRSTDGKVELEAFVKETGTNTYYFDRYIEGIDTSKEYELIVESVDPANKSKKKLKIVDFTNHFSNLSLGEYHETEIILGANKILFDKKLQEETKEKSLETENLETNHLKNNLKEEDSEEVNNLK</sequence>
<dbReference type="InterPro" id="IPR002508">
    <property type="entry name" value="MurNAc-LAA_cat"/>
</dbReference>